<sequence>MEHEKPCFDLTVINPDIIVGPMLQPVHKPQSVSETNAFAEYNFMIGVYKDIEALTSPFRHLVD</sequence>
<proteinExistence type="predicted"/>
<feature type="non-terminal residue" evidence="1">
    <location>
        <position position="63"/>
    </location>
</feature>
<organism evidence="1 2">
    <name type="scientific">Coniosporium uncinatum</name>
    <dbReference type="NCBI Taxonomy" id="93489"/>
    <lineage>
        <taxon>Eukaryota</taxon>
        <taxon>Fungi</taxon>
        <taxon>Dikarya</taxon>
        <taxon>Ascomycota</taxon>
        <taxon>Pezizomycotina</taxon>
        <taxon>Dothideomycetes</taxon>
        <taxon>Dothideomycetes incertae sedis</taxon>
        <taxon>Coniosporium</taxon>
    </lineage>
</organism>
<keyword evidence="2" id="KW-1185">Reference proteome</keyword>
<gene>
    <name evidence="1" type="ORF">LTS18_009695</name>
</gene>
<dbReference type="Proteomes" id="UP001186974">
    <property type="component" value="Unassembled WGS sequence"/>
</dbReference>
<protein>
    <submittedName>
        <fullName evidence="1">Uncharacterized protein</fullName>
    </submittedName>
</protein>
<evidence type="ECO:0000313" key="1">
    <source>
        <dbReference type="EMBL" id="KAK3077638.1"/>
    </source>
</evidence>
<name>A0ACC3DM27_9PEZI</name>
<comment type="caution">
    <text evidence="1">The sequence shown here is derived from an EMBL/GenBank/DDBJ whole genome shotgun (WGS) entry which is preliminary data.</text>
</comment>
<reference evidence="1" key="1">
    <citation type="submission" date="2024-09" db="EMBL/GenBank/DDBJ databases">
        <title>Black Yeasts Isolated from many extreme environments.</title>
        <authorList>
            <person name="Coleine C."/>
            <person name="Stajich J.E."/>
            <person name="Selbmann L."/>
        </authorList>
    </citation>
    <scope>NUCLEOTIDE SEQUENCE</scope>
    <source>
        <strain evidence="1">CCFEE 5737</strain>
    </source>
</reference>
<dbReference type="EMBL" id="JAWDJW010002647">
    <property type="protein sequence ID" value="KAK3077638.1"/>
    <property type="molecule type" value="Genomic_DNA"/>
</dbReference>
<accession>A0ACC3DM27</accession>
<evidence type="ECO:0000313" key="2">
    <source>
        <dbReference type="Proteomes" id="UP001186974"/>
    </source>
</evidence>